<dbReference type="InterPro" id="IPR018627">
    <property type="entry name" value="ELP6"/>
</dbReference>
<comment type="pathway">
    <text evidence="1">tRNA modification; 5-methoxycarbonylmethyl-2-thiouridine-tRNA biosynthesis.</text>
</comment>
<organism evidence="3 4">
    <name type="scientific">Penstemon smallii</name>
    <dbReference type="NCBI Taxonomy" id="265156"/>
    <lineage>
        <taxon>Eukaryota</taxon>
        <taxon>Viridiplantae</taxon>
        <taxon>Streptophyta</taxon>
        <taxon>Embryophyta</taxon>
        <taxon>Tracheophyta</taxon>
        <taxon>Spermatophyta</taxon>
        <taxon>Magnoliopsida</taxon>
        <taxon>eudicotyledons</taxon>
        <taxon>Gunneridae</taxon>
        <taxon>Pentapetalae</taxon>
        <taxon>asterids</taxon>
        <taxon>lamiids</taxon>
        <taxon>Lamiales</taxon>
        <taxon>Plantaginaceae</taxon>
        <taxon>Cheloneae</taxon>
        <taxon>Penstemon</taxon>
    </lineage>
</organism>
<dbReference type="Pfam" id="PF09807">
    <property type="entry name" value="ELP6"/>
    <property type="match status" value="1"/>
</dbReference>
<keyword evidence="4" id="KW-1185">Reference proteome</keyword>
<accession>A0ABD3TN27</accession>
<name>A0ABD3TN27_9LAMI</name>
<dbReference type="EMBL" id="JBJXBP010000003">
    <property type="protein sequence ID" value="KAL3838430.1"/>
    <property type="molecule type" value="Genomic_DNA"/>
</dbReference>
<comment type="similarity">
    <text evidence="2">Belongs to the ELP6 family.</text>
</comment>
<protein>
    <recommendedName>
        <fullName evidence="5">Elongator complex protein 6</fullName>
    </recommendedName>
</protein>
<dbReference type="InterPro" id="IPR027417">
    <property type="entry name" value="P-loop_NTPase"/>
</dbReference>
<dbReference type="Proteomes" id="UP001634393">
    <property type="component" value="Unassembled WGS sequence"/>
</dbReference>
<dbReference type="PANTHER" id="PTHR16184:SF6">
    <property type="entry name" value="ELONGATOR COMPLEX PROTEIN 6"/>
    <property type="match status" value="1"/>
</dbReference>
<dbReference type="SUPFAM" id="SSF52540">
    <property type="entry name" value="P-loop containing nucleoside triphosphate hydrolases"/>
    <property type="match status" value="1"/>
</dbReference>
<evidence type="ECO:0000256" key="1">
    <source>
        <dbReference type="ARBA" id="ARBA00005043"/>
    </source>
</evidence>
<reference evidence="3 4" key="1">
    <citation type="submission" date="2024-12" db="EMBL/GenBank/DDBJ databases">
        <title>The unique morphological basis and parallel evolutionary history of personate flowers in Penstemon.</title>
        <authorList>
            <person name="Depatie T.H."/>
            <person name="Wessinger C.A."/>
        </authorList>
    </citation>
    <scope>NUCLEOTIDE SEQUENCE [LARGE SCALE GENOMIC DNA]</scope>
    <source>
        <strain evidence="3">WTNN_2</strain>
        <tissue evidence="3">Leaf</tissue>
    </source>
</reference>
<comment type="caution">
    <text evidence="3">The sequence shown here is derived from an EMBL/GenBank/DDBJ whole genome shotgun (WGS) entry which is preliminary data.</text>
</comment>
<gene>
    <name evidence="3" type="ORF">ACJIZ3_023021</name>
</gene>
<dbReference type="Gene3D" id="3.40.50.300">
    <property type="entry name" value="P-loop containing nucleotide triphosphate hydrolases"/>
    <property type="match status" value="1"/>
</dbReference>
<dbReference type="PANTHER" id="PTHR16184">
    <property type="entry name" value="ELONGATOR COMPLEX PROTEIN 6"/>
    <property type="match status" value="1"/>
</dbReference>
<dbReference type="CDD" id="cd19495">
    <property type="entry name" value="Elp6"/>
    <property type="match status" value="1"/>
</dbReference>
<sequence length="254" mass="27942">MSLNLLDEALDGGGGGGGGGRVILIEDCVETSGAFVVHHLLKRSLSNPHSSDVVVFLSFANPFSHYERILRKMGCNLVIQRDNKRLLFFDMLMLKRDKGKKGEDLLLALYGEVQKAVEVLSREGIQHITVIIDDISLMEVDANGSSNLVLDFLHYCHTLTAQFGCSLITLNHEDVYSTVDRPALLLQSEYLADVVIKAEPLATGLAADVHGQLTVVNKGLRLDGSGNSSSRIHNFHFKIKETSVDYFYPGSQLK</sequence>
<proteinExistence type="inferred from homology"/>
<evidence type="ECO:0008006" key="5">
    <source>
        <dbReference type="Google" id="ProtNLM"/>
    </source>
</evidence>
<dbReference type="AlphaFoldDB" id="A0ABD3TN27"/>
<evidence type="ECO:0000313" key="3">
    <source>
        <dbReference type="EMBL" id="KAL3838430.1"/>
    </source>
</evidence>
<evidence type="ECO:0000313" key="4">
    <source>
        <dbReference type="Proteomes" id="UP001634393"/>
    </source>
</evidence>
<evidence type="ECO:0000256" key="2">
    <source>
        <dbReference type="ARBA" id="ARBA00008837"/>
    </source>
</evidence>